<feature type="non-terminal residue" evidence="1">
    <location>
        <position position="1"/>
    </location>
</feature>
<dbReference type="EMBL" id="ASHM01066340">
    <property type="protein sequence ID" value="PNX91462.1"/>
    <property type="molecule type" value="Genomic_DNA"/>
</dbReference>
<evidence type="ECO:0000313" key="2">
    <source>
        <dbReference type="Proteomes" id="UP000236291"/>
    </source>
</evidence>
<protein>
    <submittedName>
        <fullName evidence="1">Uncharacterized protein</fullName>
    </submittedName>
</protein>
<dbReference type="AlphaFoldDB" id="A0A2K3MKZ3"/>
<proteinExistence type="predicted"/>
<dbReference type="Proteomes" id="UP000236291">
    <property type="component" value="Unassembled WGS sequence"/>
</dbReference>
<name>A0A2K3MKZ3_TRIPR</name>
<evidence type="ECO:0000313" key="1">
    <source>
        <dbReference type="EMBL" id="PNX91462.1"/>
    </source>
</evidence>
<comment type="caution">
    <text evidence="1">The sequence shown here is derived from an EMBL/GenBank/DDBJ whole genome shotgun (WGS) entry which is preliminary data.</text>
</comment>
<reference evidence="1 2" key="2">
    <citation type="journal article" date="2017" name="Front. Plant Sci.">
        <title>Gene Classification and Mining of Molecular Markers Useful in Red Clover (Trifolium pratense) Breeding.</title>
        <authorList>
            <person name="Istvanek J."/>
            <person name="Dluhosova J."/>
            <person name="Dluhos P."/>
            <person name="Patkova L."/>
            <person name="Nedelnik J."/>
            <person name="Repkova J."/>
        </authorList>
    </citation>
    <scope>NUCLEOTIDE SEQUENCE [LARGE SCALE GENOMIC DNA]</scope>
    <source>
        <strain evidence="2">cv. Tatra</strain>
        <tissue evidence="1">Young leaves</tissue>
    </source>
</reference>
<organism evidence="1 2">
    <name type="scientific">Trifolium pratense</name>
    <name type="common">Red clover</name>
    <dbReference type="NCBI Taxonomy" id="57577"/>
    <lineage>
        <taxon>Eukaryota</taxon>
        <taxon>Viridiplantae</taxon>
        <taxon>Streptophyta</taxon>
        <taxon>Embryophyta</taxon>
        <taxon>Tracheophyta</taxon>
        <taxon>Spermatophyta</taxon>
        <taxon>Magnoliopsida</taxon>
        <taxon>eudicotyledons</taxon>
        <taxon>Gunneridae</taxon>
        <taxon>Pentapetalae</taxon>
        <taxon>rosids</taxon>
        <taxon>fabids</taxon>
        <taxon>Fabales</taxon>
        <taxon>Fabaceae</taxon>
        <taxon>Papilionoideae</taxon>
        <taxon>50 kb inversion clade</taxon>
        <taxon>NPAAA clade</taxon>
        <taxon>Hologalegina</taxon>
        <taxon>IRL clade</taxon>
        <taxon>Trifolieae</taxon>
        <taxon>Trifolium</taxon>
    </lineage>
</organism>
<reference evidence="1 2" key="1">
    <citation type="journal article" date="2014" name="Am. J. Bot.">
        <title>Genome assembly and annotation for red clover (Trifolium pratense; Fabaceae).</title>
        <authorList>
            <person name="Istvanek J."/>
            <person name="Jaros M."/>
            <person name="Krenek A."/>
            <person name="Repkova J."/>
        </authorList>
    </citation>
    <scope>NUCLEOTIDE SEQUENCE [LARGE SCALE GENOMIC DNA]</scope>
    <source>
        <strain evidence="2">cv. Tatra</strain>
        <tissue evidence="1">Young leaves</tissue>
    </source>
</reference>
<sequence length="93" mass="10361">LKSLNHSICPIPLSFSSREVRTRDRLTAAVLNLHITLRRSAVQPEIDYIVYSSLLLVAQFPHLLPPFVVGKVKLHFLELFFHQYLHGGGGGGG</sequence>
<accession>A0A2K3MKZ3</accession>
<gene>
    <name evidence="1" type="ORF">L195_g047593</name>
</gene>